<dbReference type="SMART" id="SM00458">
    <property type="entry name" value="RICIN"/>
    <property type="match status" value="5"/>
</dbReference>
<dbReference type="InterPro" id="IPR000772">
    <property type="entry name" value="Ricin_B_lectin"/>
</dbReference>
<feature type="domain" description="Ricin B lectin" evidence="3">
    <location>
        <begin position="1390"/>
        <end position="1537"/>
    </location>
</feature>
<gene>
    <name evidence="4" type="ORF">CU098_005261</name>
</gene>
<dbReference type="EMBL" id="PJQM01000001">
    <property type="protein sequence ID" value="RCI07331.1"/>
    <property type="molecule type" value="Genomic_DNA"/>
</dbReference>
<organism evidence="4 5">
    <name type="scientific">Rhizopus stolonifer</name>
    <name type="common">Rhizopus nigricans</name>
    <dbReference type="NCBI Taxonomy" id="4846"/>
    <lineage>
        <taxon>Eukaryota</taxon>
        <taxon>Fungi</taxon>
        <taxon>Fungi incertae sedis</taxon>
        <taxon>Mucoromycota</taxon>
        <taxon>Mucoromycotina</taxon>
        <taxon>Mucoromycetes</taxon>
        <taxon>Mucorales</taxon>
        <taxon>Mucorineae</taxon>
        <taxon>Rhizopodaceae</taxon>
        <taxon>Rhizopus</taxon>
    </lineage>
</organism>
<dbReference type="PROSITE" id="PS50231">
    <property type="entry name" value="RICIN_B_LECTIN"/>
    <property type="match status" value="6"/>
</dbReference>
<feature type="region of interest" description="Disordered" evidence="2">
    <location>
        <begin position="3946"/>
        <end position="4010"/>
    </location>
</feature>
<feature type="coiled-coil region" evidence="1">
    <location>
        <begin position="4424"/>
        <end position="4455"/>
    </location>
</feature>
<dbReference type="STRING" id="4846.A0A367KYP2"/>
<evidence type="ECO:0000256" key="1">
    <source>
        <dbReference type="SAM" id="Coils"/>
    </source>
</evidence>
<feature type="domain" description="Ricin B lectin" evidence="3">
    <location>
        <begin position="364"/>
        <end position="498"/>
    </location>
</feature>
<evidence type="ECO:0000313" key="4">
    <source>
        <dbReference type="EMBL" id="RCI07331.1"/>
    </source>
</evidence>
<accession>A0A367KYP2</accession>
<evidence type="ECO:0000313" key="5">
    <source>
        <dbReference type="Proteomes" id="UP000253551"/>
    </source>
</evidence>
<feature type="compositionally biased region" description="Basic residues" evidence="2">
    <location>
        <begin position="3971"/>
        <end position="3982"/>
    </location>
</feature>
<feature type="compositionally biased region" description="Basic and acidic residues" evidence="2">
    <location>
        <begin position="3946"/>
        <end position="3957"/>
    </location>
</feature>
<keyword evidence="1" id="KW-0175">Coiled coil</keyword>
<feature type="domain" description="Ricin B lectin" evidence="3">
    <location>
        <begin position="891"/>
        <end position="1027"/>
    </location>
</feature>
<reference evidence="4 5" key="1">
    <citation type="journal article" date="2018" name="G3 (Bethesda)">
        <title>Phylogenetic and Phylogenomic Definition of Rhizopus Species.</title>
        <authorList>
            <person name="Gryganskyi A.P."/>
            <person name="Golan J."/>
            <person name="Dolatabadi S."/>
            <person name="Mondo S."/>
            <person name="Robb S."/>
            <person name="Idnurm A."/>
            <person name="Muszewska A."/>
            <person name="Steczkiewicz K."/>
            <person name="Masonjones S."/>
            <person name="Liao H.L."/>
            <person name="Gajdeczka M.T."/>
            <person name="Anike F."/>
            <person name="Vuek A."/>
            <person name="Anishchenko I.M."/>
            <person name="Voigt K."/>
            <person name="de Hoog G.S."/>
            <person name="Smith M.E."/>
            <person name="Heitman J."/>
            <person name="Vilgalys R."/>
            <person name="Stajich J.E."/>
        </authorList>
    </citation>
    <scope>NUCLEOTIDE SEQUENCE [LARGE SCALE GENOMIC DNA]</scope>
    <source>
        <strain evidence="4 5">LSU 92-RS-03</strain>
    </source>
</reference>
<name>A0A367KYP2_RHIST</name>
<feature type="compositionally biased region" description="Basic and acidic residues" evidence="2">
    <location>
        <begin position="2025"/>
        <end position="2042"/>
    </location>
</feature>
<feature type="domain" description="Ricin B lectin" evidence="3">
    <location>
        <begin position="7"/>
        <end position="143"/>
    </location>
</feature>
<protein>
    <recommendedName>
        <fullName evidence="3">Ricin B lectin domain-containing protein</fullName>
    </recommendedName>
</protein>
<feature type="domain" description="Ricin B lectin" evidence="3">
    <location>
        <begin position="1778"/>
        <end position="1910"/>
    </location>
</feature>
<feature type="region of interest" description="Disordered" evidence="2">
    <location>
        <begin position="2658"/>
        <end position="2682"/>
    </location>
</feature>
<dbReference type="Pfam" id="PF00652">
    <property type="entry name" value="Ricin_B_lectin"/>
    <property type="match status" value="2"/>
</dbReference>
<proteinExistence type="predicted"/>
<feature type="region of interest" description="Disordered" evidence="2">
    <location>
        <begin position="2025"/>
        <end position="2047"/>
    </location>
</feature>
<comment type="caution">
    <text evidence="4">The sequence shown here is derived from an EMBL/GenBank/DDBJ whole genome shotgun (WGS) entry which is preliminary data.</text>
</comment>
<dbReference type="CDD" id="cd23454">
    <property type="entry name" value="beta-trefoil_Ricin_GllA-1"/>
    <property type="match status" value="5"/>
</dbReference>
<dbReference type="Gene3D" id="2.80.10.50">
    <property type="match status" value="6"/>
</dbReference>
<dbReference type="InterPro" id="IPR035992">
    <property type="entry name" value="Ricin_B-like_lectins"/>
</dbReference>
<dbReference type="SUPFAM" id="SSF50370">
    <property type="entry name" value="Ricin B-like lectins"/>
    <property type="match status" value="8"/>
</dbReference>
<evidence type="ECO:0000256" key="2">
    <source>
        <dbReference type="SAM" id="MobiDB-lite"/>
    </source>
</evidence>
<sequence length="5236" mass="584674">MASFPKGWFFIKNLNSGYVLSTEKSAVGEPVVMTSIKSKDFDNQLWQHGEDGRLHNKKTGFVLDVSKGAAKVGAEIVQQHDSDSANCQTFGVSSDGHIFLTKDSSLVLGIKESFFTRRDGQHVHLQKLDKNVKEKKEQRWEFMLPSQKRTSILSGPMDSLKRTISGASLGSFSSASLHIHHDDEDSCLDDSKQMTSFPDSEFFIKSESTGFFIGVENASSNSSGARLCLEPLRKSDYETQLWHYDVITGRLINKNSGFALTAEELSDEASVVQSSSVTEKDLNLQSWTLTTSGEIKLKSDHHYVLGFKKDNWFGLNRESAALLLQKQTDHKTHSYQRFVVVLPVFKKKTTEITTVTEQVGVFPEGYFFIKNQKHGLVITVLETDKLAAQAVATKLDSQNYNRQLWKHSDGFLINKASNLVLDVRGGCITSGSEICQYKQKKDGFENQQWGLSVEGYIHNKNHKDVVLAVSSTNKKDHLPVLLANKKTPDHSEQRWNFVLPVFKQVSTSVAETSVQKKVYYHHYAQYPSGWFFIRSFVGTSPESPFVLTADSVTEDIHLSQISKDNWRNQLWMYWNGVLINFATQLAIDVENDNLVAGSSIRQELRKAGDIGQRWRLTVDGYIIHGSNPSLTLIPQEVETNAYKLVLAEHLSVQQEHRWSLLSPEIKIENNTQVLVRWTASVLSEWKQFNEQAVQKVVHRIANWPEDTFFITAQGGLALVPEKSEAFSYLVVKKLEFGESSEHFKWTFRNGYLVHVATGLVLHASDDLVSGSQLQIREELVSENKTVDQRQSWAVKTDGSIVSESKNTLGFALLEQDNQYQVQLAYASNTSEHYAWGFVRGHYETRYSNIYKKEVRFISRTERILLTLRTHKTSSSSNTKLVSHSYGVFPENWFYIRSKADKSLVLTAPSRKEGAKLTLEKIDYKIFRRQLWHVQDDGCLVNLESELVIDIAGGAFNAGSNIIQWHEKYLKRHRKNQIWALSVDGHIHPKSRPSLVLGAKENNVTEGTEIQLHTRGSLDLEYQLWTFAIPVFGRSISGVKGVSAAGVLDHNDSDVFVENIDEASFRTSTSERYEKINKVTVIRRWGLFPQGGFFIRSSYSDEHLALTVEKKPRVGENGSTEYEVTLRPINFKEYKWHFWTYEDGHLINAQTGLALDATTIKGVLIEDGLRTPLFVREKSMSEFQFWSLTVNGEIYLRSDERLVIGVSNSKRTQVAGAQVGLRELHVRKFVNEKGQQETALKSEKWLRWVFSRPVYRTVKTTSNTTSVTEESSSVSSEIIEGFDDQELTLNLVGNLGIATAGAGILADATGAAGKITDAITSAPQAISNIFGKKKSDTKKQEGIQSTAKKTSYHSLKFDRKESYHAAFDYVPTGFEKVVRYKSYNQPNFPFSGYFLIKSSLHGMVLDVVDGDTRDGAYVVLAPMKSTNFASQLWSYKDGRVVNLKGHNLVLDATMTDTIVAGERLVISTRITGENVADQQWELRTDGLISLKSKPNLVLGVKDLKRISDQKTTISVYLQEEKARLAGDIVRPEQRWEVKIPALIPVEQTNSNVTDSKFTIIEAGKISAISSCISAIAAFECLKHTFQHKVTAENQWPSSQNWFFISADNGNAFLSSGITDSAEVKFVKLGEKEDHKQYLWAYINGYLVNYKHMLRLVYDKNSDKLMLSSSNDTLDQIFCISSKGTLYVKIHSETVYFSVASSSRTERYYQLITSETESSENMHALQLHIPVFSNTEIEKESKVALSTVISWVIASQKSSTITTTTTTTVTQKYGLFPRATWFFIKADTKGGDSLVLAVKGGSSASGASLVLNKLSFKDYRSQLWTYRSGLLINYGSKLAIDVEGEINESSKLIQASEAGVGSQKWALTVEGQIHLDSYAQYTLGYTNAESLTEGLDVTLVSNKERAITWRFSVPIFGKVTASGNETTITTTETSTSVSKVSSIDRLTTCIEQGALIESVEEADIEVEDISVKKNNAINNNSSVSTAAVDKEKHHTFQDILTNVGIAATSTVVAVGAIEGASKIAEKVSEHRDKNTEEKTQKDQNKVASAVTDVDKATEKIVVRRSQQTSVQIIEESRMITRAWKITFSQRIRHCKTKEELIDTIEESREDLFRRLDEHLRVHASVEHLVVGSVPDWHVSIHQIKELYRARIFEKFLGRLHSGEVTDLAGLDFESTLTTASQEVENHYQHAIENEKKSFSTTTTVSQSAEETCVQENILVTVDSIKVAVRYWFISLYETIDKAKRNGSSEEEIKTMVENSRKELSTELSKIKSITTGHLEKTASTILSTKKASITKTIETAITQAESVVSSQIETVFSQKQYLVDEEHWLDVTRVIEERLSTQLKVYQTAITQDITDVQKTEIKDTDKAEISVILDEKMVGVAQQTVTNKLVETQTKLSSWFIETTQQISLLIQDSKESSEETIKQDTLAIVEAAQIEINTRIEEAKLVLRAYYAHLTYLSWAERRRLEYSLDNIKASLTANINQFKKSITSEQVSKEQIIRYSSYSFGATASRIVLSDLQTIVTKVTNVKKTITVVNKTEELEGEKQKIAIAGDKSSTKVTEVKNTTESNEIAQHKQDETAKKNQVIKTEDVKKTEKIKADQETKVLDTVETEVEETKVTKVGSKPSTSTTGTSTATVVSSAVLGAAAAAIASAAILHHHDAKENKQQQDTTKAKADKSEEHEIQKTGSVNVVKKDSIKTAVEKKSETLVVVYDQVQVIVRDWITTLNKRVYECAQKKSSNAQQEIDNIVFESQQKLVVEIEKAKRNTTSVIGTSQTSFHDTLSWVRSTAWKQAYEVKQIGYEIATSTENDTTHFEQKLESLKETTLQKIDSTIEKTKTSASVIHKIGHESSATIAAGKKFEGVDYSKSSHGESIEKTKATVGILIEDTRLTIQHMFRQLTTAVIERRKQGGDNIQADIEAIIKKHREEISTYIQKSKSEFEKRVTTSESSKLEVELQKETIKKVHATLEQIQESVSVQVTKVEQITTSTTVTTEVECDEKLTSISHETCEKLDATLAVSETIIGHHIEVTAESTSAHQSVTTEETSNVSLGVQYGLVVVAETTKNVSSQISALVERVHQRLTVGSESIEQDVNGLIAVSEKELDLIFDQAKEKITYELSMVSANEKAEEERFIASLEAIRKSAKTRITQIKTVANVHKEESKTVSEKLLQIAEESRHEIKSHYESIHHIVTSKTQKVAESVQGAITHGSSQVSHAVEDIKKIEQQKKEEEHQSKVDLAKKILAGSASVAVGTAIAVEIGKKLSEHKKKTEELEHQEKQTTIVVEEVKVQFNKWLSTLTETVITQSKQSVSTEEISATIEKSKTEFLEIVKKAKSSEVITEKHQHDILSWIETTVVAQSSRIQEIVASSSTSSAIDINSRLEVIKLSTTQEVEAALEKCKNIKSSATGFVGASIEKLQQKEAALLDIQSELVIVIQDAKSSLTTFFQKFTKSVISRLEQGGENVEKDLAILIANTRKEVATLVENVKTTATKRLSALETKSSTMVVSTAALSGIATAEIINVIKSSEELIMQRINRVHSSVWYIEKNQDTKKIVETITSIEAETTTELTERVESSKHNFVCSIHDHHTSGHITHEASKHNEVSEQEQVALKASLSIQEVKITIREWLRTLAEKVSVCSQNGGSSEEIDLIVKKETDVIFKYLDQSVTKISEAVKAEESIKNLHSTVEQVKTTITKVSIEIKVIGIEASSSTYGYGGFDKMTSIITEHEHKISEALVVYETKVSSKVTEQKKQQSSTVAKKDQTKVDKKNIYTVVTTEYILSIVHTWFEELMVDVSECAKHEHNVTVVTKEINTIITEAKEYIGAELDLVIKKIRGAKADSSAQQELINVVEWTRGMAIQSSAQIQAIGVNCAVAFSATGGIEQMKPLISATESQINAAVSRCNKTIKIDVERNSAHYEKKKAKSECRKQEVKKKAECIAEKKKKESKLIKKAKESKSDDDSSDSESDSESSKKVKKATKTKKTEKKSTKSSDTESSDDSSSESEAKKQKKSTSIDKKKIVTGIVAGEIIKHAVEDSSSSSSDSETDSDIDNKKTAITDKKKLKTGQSTLDVTIIVREWYEKLIVDVSSRAKKGGSNASADIEVIVQKAVSSITETLRIISVNAHKSVVDTTTVTQYQASIEWVKNLVIQSSYQVKAIGINCAAASSKTGGIEQMRPIATSIQEQVSVEIRRYKLVAEKTETVENKTNKVTEVEHKQNQEKLSAGRISACTRKEYCEKLEKHVSEVVTESKTVITTWFAELIREISIRVHQGGDTVEEDVKALVEKSKLELENNIKRTQSKFASSIESSEKDKTFLLIKSHFYGSLESVQTVINTKIVEIQEVASKRYSETEFNQKLSNLLESSKAAISESLETGYKNSVIIIKQDTTQTESTVKVIDTVDEVKTVITQWHTKLNEEIYSISIDASIENKEERINSLIEQATAEVERVTKEAKSKVTENCNSVKKISKTKEQELLSAIDYVHKTFTTDVKKIQQVSIEAIHKSDTNIKESISSASKYNELSVDVDENVTVISQWFELFTKKVASSVHNKDADIVQTINSITEHAEQEISEIISVARNDFIKRLSYQNLDQESYTYACNHYEESLQSVRVTIISEITEVKKVAIHSHSTGNIQELETHLAKLSQTSSERIKVAMGSSVVVKQKVQDTVDTSKKSDGALQIEFKDDDIVVGEEEVDYDRKQTVVSSHKEEKNEKDKTEKVKEKKKDSNIDKILSGTLAIGAAAGAAVMIHKKNEKEEAEKQQQKKKQDILSTYQHLKYDSGVTTIESVNILISAWFTSLIQKVSTASKSGASSQKITTIVEESRTELIQIVEHAKAYGSKYCASASDEQQYISKIEWASSVAHNQAAQIQQIGINASASKADLTKQMEALATASYHQIEVTLEQLKTTIKFHQKVNKINNSKTDISKVDSTASVVEKPVCGKMETTVDKTKVAYSVIQETRVTTIAIFVSLSERIVNRIRQGGSNVQEDVHKMIESSEQEVAKIFNEAKTTSSKVDKKTRLEIEEALSSVQKTVQEQIVEIKTVSVEAVSTTSTDTKVAVEKILEVSKNSKTKIETTFTSVSEAITASLVVVSKTAQEATEVVQSWFVGLKNKIENLLEASDCSEEEKQAKINTVVAEAEVEMKTKIEKLQQTSTTAQKTSTSTTEVTTDHHLDIFLNNIKYSAQKQLNAVKTAVQDTNKTDKSKIISTLDITETQLKQEIGTHYEAVEKITKVDHITEHY</sequence>
<keyword evidence="5" id="KW-1185">Reference proteome</keyword>
<evidence type="ECO:0000259" key="3">
    <source>
        <dbReference type="SMART" id="SM00458"/>
    </source>
</evidence>
<dbReference type="Proteomes" id="UP000253551">
    <property type="component" value="Unassembled WGS sequence"/>
</dbReference>
<dbReference type="OrthoDB" id="40579at2759"/>
<feature type="region of interest" description="Disordered" evidence="2">
    <location>
        <begin position="4697"/>
        <end position="4720"/>
    </location>
</feature>